<name>A0ABT5L9P3_9MOLU</name>
<dbReference type="Proteomes" id="UP001221763">
    <property type="component" value="Unassembled WGS sequence"/>
</dbReference>
<sequence>EKFYLFTKINKTMIKPKNPKITKESARAGDK</sequence>
<comment type="caution">
    <text evidence="1">The sequence shown here is derived from an EMBL/GenBank/DDBJ whole genome shotgun (WGS) entry which is preliminary data.</text>
</comment>
<evidence type="ECO:0000313" key="2">
    <source>
        <dbReference type="Proteomes" id="UP001221763"/>
    </source>
</evidence>
<evidence type="ECO:0000313" key="1">
    <source>
        <dbReference type="EMBL" id="MDC9032306.1"/>
    </source>
</evidence>
<gene>
    <name evidence="1" type="ORF">M8044_000529</name>
</gene>
<organism evidence="1 2">
    <name type="scientific">Columbia Basin potato purple top phytoplasma</name>
    <dbReference type="NCBI Taxonomy" id="307134"/>
    <lineage>
        <taxon>Bacteria</taxon>
        <taxon>Bacillati</taxon>
        <taxon>Mycoplasmatota</taxon>
        <taxon>Mollicutes</taxon>
        <taxon>Acholeplasmatales</taxon>
        <taxon>Acholeplasmataceae</taxon>
        <taxon>Candidatus Phytoplasma</taxon>
        <taxon>16SrVI (Clover proliferation group)</taxon>
    </lineage>
</organism>
<keyword evidence="2" id="KW-1185">Reference proteome</keyword>
<proteinExistence type="predicted"/>
<reference evidence="1 2" key="1">
    <citation type="journal article" date="2023" name="Plant">
        <title>Draft Genome Sequence Resource of CBPPT1, a 'Candidatus Phytoplasma trifolii'-Related Strain Associated with Potato Purple Top Disease in the Columbia Basin, U.S.A.</title>
        <authorList>
            <person name="Wei W."/>
            <person name="Shao J."/>
            <person name="Bottner-Parker K.D."/>
            <person name="Zhao Y."/>
        </authorList>
    </citation>
    <scope>NUCLEOTIDE SEQUENCE [LARGE SCALE GENOMIC DNA]</scope>
    <source>
        <strain evidence="1 2">CBPPT1</strain>
    </source>
</reference>
<feature type="non-terminal residue" evidence="1">
    <location>
        <position position="1"/>
    </location>
</feature>
<protein>
    <submittedName>
        <fullName evidence="1">Uncharacterized protein</fullName>
    </submittedName>
</protein>
<dbReference type="EMBL" id="JANHJP010000028">
    <property type="protein sequence ID" value="MDC9032306.1"/>
    <property type="molecule type" value="Genomic_DNA"/>
</dbReference>
<accession>A0ABT5L9P3</accession>